<dbReference type="EMBL" id="JAGMWN010000007">
    <property type="protein sequence ID" value="MBP5858331.1"/>
    <property type="molecule type" value="Genomic_DNA"/>
</dbReference>
<name>A0A8J7V203_9PROT</name>
<keyword evidence="2" id="KW-1185">Reference proteome</keyword>
<comment type="caution">
    <text evidence="1">The sequence shown here is derived from an EMBL/GenBank/DDBJ whole genome shotgun (WGS) entry which is preliminary data.</text>
</comment>
<reference evidence="1" key="1">
    <citation type="submission" date="2021-04" db="EMBL/GenBank/DDBJ databases">
        <authorList>
            <person name="Zhang D.-C."/>
        </authorList>
    </citation>
    <scope>NUCLEOTIDE SEQUENCE</scope>
    <source>
        <strain evidence="1">CGMCC 1.15697</strain>
    </source>
</reference>
<gene>
    <name evidence="1" type="ORF">KAJ83_15020</name>
</gene>
<dbReference type="Pfam" id="PF10649">
    <property type="entry name" value="DUF2478"/>
    <property type="match status" value="1"/>
</dbReference>
<dbReference type="Proteomes" id="UP000672602">
    <property type="component" value="Unassembled WGS sequence"/>
</dbReference>
<sequence>MTASPAAPPSLAGLIYRMREPVDDILEEIRALAAAEGARLGGVVQRRHPRPGGGRNALIAREINGAWEIPILQFRGGGARGCKLDPHAITEIAARLEAGIDARTDLLIINRFGRAEAESQGLRGVFERAAALEIPLLVAVREDYRQPWQAFHGGMGTELPLDRAAVVGWWRAVARTGPRSEARAG</sequence>
<dbReference type="AlphaFoldDB" id="A0A8J7V203"/>
<accession>A0A8J7V203</accession>
<proteinExistence type="predicted"/>
<protein>
    <submittedName>
        <fullName evidence="1">DUF2478 domain-containing protein</fullName>
    </submittedName>
</protein>
<organism evidence="1 2">
    <name type="scientific">Marivibrio halodurans</name>
    <dbReference type="NCBI Taxonomy" id="2039722"/>
    <lineage>
        <taxon>Bacteria</taxon>
        <taxon>Pseudomonadati</taxon>
        <taxon>Pseudomonadota</taxon>
        <taxon>Alphaproteobacteria</taxon>
        <taxon>Rhodospirillales</taxon>
        <taxon>Rhodospirillaceae</taxon>
        <taxon>Marivibrio</taxon>
    </lineage>
</organism>
<evidence type="ECO:0000313" key="1">
    <source>
        <dbReference type="EMBL" id="MBP5858331.1"/>
    </source>
</evidence>
<dbReference type="InterPro" id="IPR018912">
    <property type="entry name" value="DUF2478"/>
</dbReference>
<evidence type="ECO:0000313" key="2">
    <source>
        <dbReference type="Proteomes" id="UP000672602"/>
    </source>
</evidence>
<dbReference type="RefSeq" id="WP_210682916.1">
    <property type="nucleotide sequence ID" value="NZ_JAGMWN010000007.1"/>
</dbReference>